<dbReference type="EMBL" id="JACVVK020000656">
    <property type="protein sequence ID" value="KAK7459699.1"/>
    <property type="molecule type" value="Genomic_DNA"/>
</dbReference>
<evidence type="ECO:0000256" key="1">
    <source>
        <dbReference type="SAM" id="MobiDB-lite"/>
    </source>
</evidence>
<dbReference type="AlphaFoldDB" id="A0ABD0J4B3"/>
<name>A0ABD0J4B3_9CAEN</name>
<gene>
    <name evidence="2" type="ORF">BaRGS_00038971</name>
</gene>
<sequence>MGRALYRTLDEMASNQQAASDVTTDTSSKRDASRKWEPQIYVKCSGESVVTSVVLITALSAPPHRHGAVPTLLQQAPSTSSSLGYHYHKATSYTAERRSQGGVASAAVFCPCQDDRVLNCRKHLNHNIYTFPSTLTGVVSLSRRS</sequence>
<comment type="caution">
    <text evidence="2">The sequence shown here is derived from an EMBL/GenBank/DDBJ whole genome shotgun (WGS) entry which is preliminary data.</text>
</comment>
<evidence type="ECO:0000313" key="2">
    <source>
        <dbReference type="EMBL" id="KAK7459699.1"/>
    </source>
</evidence>
<protein>
    <submittedName>
        <fullName evidence="2">Uncharacterized protein</fullName>
    </submittedName>
</protein>
<accession>A0ABD0J4B3</accession>
<reference evidence="2 3" key="1">
    <citation type="journal article" date="2023" name="Sci. Data">
        <title>Genome assembly of the Korean intertidal mud-creeper Batillaria attramentaria.</title>
        <authorList>
            <person name="Patra A.K."/>
            <person name="Ho P.T."/>
            <person name="Jun S."/>
            <person name="Lee S.J."/>
            <person name="Kim Y."/>
            <person name="Won Y.J."/>
        </authorList>
    </citation>
    <scope>NUCLEOTIDE SEQUENCE [LARGE SCALE GENOMIC DNA]</scope>
    <source>
        <strain evidence="2">Wonlab-2016</strain>
    </source>
</reference>
<evidence type="ECO:0000313" key="3">
    <source>
        <dbReference type="Proteomes" id="UP001519460"/>
    </source>
</evidence>
<feature type="region of interest" description="Disordered" evidence="1">
    <location>
        <begin position="10"/>
        <end position="31"/>
    </location>
</feature>
<keyword evidence="3" id="KW-1185">Reference proteome</keyword>
<dbReference type="Proteomes" id="UP001519460">
    <property type="component" value="Unassembled WGS sequence"/>
</dbReference>
<proteinExistence type="predicted"/>
<organism evidence="2 3">
    <name type="scientific">Batillaria attramentaria</name>
    <dbReference type="NCBI Taxonomy" id="370345"/>
    <lineage>
        <taxon>Eukaryota</taxon>
        <taxon>Metazoa</taxon>
        <taxon>Spiralia</taxon>
        <taxon>Lophotrochozoa</taxon>
        <taxon>Mollusca</taxon>
        <taxon>Gastropoda</taxon>
        <taxon>Caenogastropoda</taxon>
        <taxon>Sorbeoconcha</taxon>
        <taxon>Cerithioidea</taxon>
        <taxon>Batillariidae</taxon>
        <taxon>Batillaria</taxon>
    </lineage>
</organism>
<feature type="compositionally biased region" description="Polar residues" evidence="1">
    <location>
        <begin position="13"/>
        <end position="26"/>
    </location>
</feature>